<feature type="transmembrane region" description="Helical" evidence="6">
    <location>
        <begin position="12"/>
        <end position="35"/>
    </location>
</feature>
<organism evidence="8 9">
    <name type="scientific">Haloarcula limicola</name>
    <dbReference type="NCBI Taxonomy" id="1429915"/>
    <lineage>
        <taxon>Archaea</taxon>
        <taxon>Methanobacteriati</taxon>
        <taxon>Methanobacteriota</taxon>
        <taxon>Stenosarchaea group</taxon>
        <taxon>Halobacteria</taxon>
        <taxon>Halobacteriales</taxon>
        <taxon>Haloarculaceae</taxon>
        <taxon>Haloarcula</taxon>
    </lineage>
</organism>
<accession>A0A8J7Y6Z2</accession>
<dbReference type="Proteomes" id="UP000766550">
    <property type="component" value="Unassembled WGS sequence"/>
</dbReference>
<dbReference type="AlphaFoldDB" id="A0A8J7Y6Z2"/>
<dbReference type="EMBL" id="JAHQXF010000003">
    <property type="protein sequence ID" value="MBV0925845.1"/>
    <property type="molecule type" value="Genomic_DNA"/>
</dbReference>
<keyword evidence="4 6" id="KW-1133">Transmembrane helix</keyword>
<dbReference type="Pfam" id="PF09335">
    <property type="entry name" value="VTT_dom"/>
    <property type="match status" value="1"/>
</dbReference>
<comment type="caution">
    <text evidence="8">The sequence shown here is derived from an EMBL/GenBank/DDBJ whole genome shotgun (WGS) entry which is preliminary data.</text>
</comment>
<protein>
    <submittedName>
        <fullName evidence="8">DedA family protein</fullName>
    </submittedName>
</protein>
<evidence type="ECO:0000259" key="7">
    <source>
        <dbReference type="Pfam" id="PF09335"/>
    </source>
</evidence>
<keyword evidence="3 6" id="KW-0812">Transmembrane</keyword>
<keyword evidence="5 6" id="KW-0472">Membrane</keyword>
<dbReference type="InterPro" id="IPR032816">
    <property type="entry name" value="VTT_dom"/>
</dbReference>
<reference evidence="8 9" key="1">
    <citation type="submission" date="2021-06" db="EMBL/GenBank/DDBJ databases">
        <title>New haloarchaea isolates fom saline soil.</title>
        <authorList>
            <person name="Duran-Viseras A."/>
            <person name="Sanchez-Porro C.S."/>
            <person name="Ventosa A."/>
        </authorList>
    </citation>
    <scope>NUCLEOTIDE SEQUENCE [LARGE SCALE GENOMIC DNA]</scope>
    <source>
        <strain evidence="8 9">JCM 183640</strain>
    </source>
</reference>
<dbReference type="PANTHER" id="PTHR42709">
    <property type="entry name" value="ALKALINE PHOSPHATASE LIKE PROTEIN"/>
    <property type="match status" value="1"/>
</dbReference>
<comment type="subcellular location">
    <subcellularLocation>
        <location evidence="1">Cell membrane</location>
        <topology evidence="1">Multi-pass membrane protein</topology>
    </subcellularLocation>
</comment>
<gene>
    <name evidence="8" type="ORF">KTS45_16700</name>
</gene>
<evidence type="ECO:0000313" key="8">
    <source>
        <dbReference type="EMBL" id="MBV0925845.1"/>
    </source>
</evidence>
<feature type="transmembrane region" description="Helical" evidence="6">
    <location>
        <begin position="181"/>
        <end position="198"/>
    </location>
</feature>
<dbReference type="PANTHER" id="PTHR42709:SF6">
    <property type="entry name" value="UNDECAPRENYL PHOSPHATE TRANSPORTER A"/>
    <property type="match status" value="1"/>
</dbReference>
<dbReference type="GO" id="GO:0005886">
    <property type="term" value="C:plasma membrane"/>
    <property type="evidence" value="ECO:0007669"/>
    <property type="project" value="UniProtKB-SubCell"/>
</dbReference>
<proteinExistence type="predicted"/>
<dbReference type="RefSeq" id="WP_162318934.1">
    <property type="nucleotide sequence ID" value="NZ_JAHQXF010000003.1"/>
</dbReference>
<evidence type="ECO:0000256" key="2">
    <source>
        <dbReference type="ARBA" id="ARBA00022475"/>
    </source>
</evidence>
<dbReference type="InterPro" id="IPR051311">
    <property type="entry name" value="DedA_domain"/>
</dbReference>
<feature type="transmembrane region" description="Helical" evidence="6">
    <location>
        <begin position="141"/>
        <end position="161"/>
    </location>
</feature>
<keyword evidence="9" id="KW-1185">Reference proteome</keyword>
<name>A0A8J7Y6Z2_9EURY</name>
<dbReference type="OrthoDB" id="204088at2157"/>
<evidence type="ECO:0000313" key="9">
    <source>
        <dbReference type="Proteomes" id="UP000766550"/>
    </source>
</evidence>
<evidence type="ECO:0000256" key="6">
    <source>
        <dbReference type="SAM" id="Phobius"/>
    </source>
</evidence>
<evidence type="ECO:0000256" key="3">
    <source>
        <dbReference type="ARBA" id="ARBA00022692"/>
    </source>
</evidence>
<evidence type="ECO:0000256" key="5">
    <source>
        <dbReference type="ARBA" id="ARBA00023136"/>
    </source>
</evidence>
<feature type="transmembrane region" description="Helical" evidence="6">
    <location>
        <begin position="55"/>
        <end position="78"/>
    </location>
</feature>
<evidence type="ECO:0000256" key="1">
    <source>
        <dbReference type="ARBA" id="ARBA00004651"/>
    </source>
</evidence>
<sequence>MVDATAVALDLLRLYGPLALCLFTFLETSMLFPFLPSEVVVPAAAALLVTGPTSLLVFVLAATVGGTVGAFLPFYVCYSPRVGARDWLRGPISVSDERIDRGKAWFRRWGESSVLWGRFLPVLRSVISIPAGFAEMSPARFGVFTTIGTAGFYAATGALVYYGRRESVFEAAFAAAADRPALTALVALALFGFGVAAGRRSARSNG</sequence>
<evidence type="ECO:0000256" key="4">
    <source>
        <dbReference type="ARBA" id="ARBA00022989"/>
    </source>
</evidence>
<feature type="domain" description="VTT" evidence="7">
    <location>
        <begin position="35"/>
        <end position="152"/>
    </location>
</feature>
<keyword evidence="2" id="KW-1003">Cell membrane</keyword>